<gene>
    <name evidence="2" type="ORF">ACFPH8_12305</name>
</gene>
<dbReference type="EMBL" id="JBHSLA010000005">
    <property type="protein sequence ID" value="MFC5196116.1"/>
    <property type="molecule type" value="Genomic_DNA"/>
</dbReference>
<dbReference type="NCBIfam" id="NF038133">
    <property type="entry name" value="choice_anch_L"/>
    <property type="match status" value="1"/>
</dbReference>
<dbReference type="RefSeq" id="WP_376861353.1">
    <property type="nucleotide sequence ID" value="NZ_JBHSLA010000005.1"/>
</dbReference>
<dbReference type="NCBIfam" id="TIGR04131">
    <property type="entry name" value="Bac_Flav_CTERM"/>
    <property type="match status" value="1"/>
</dbReference>
<proteinExistence type="predicted"/>
<accession>A0ABW0C898</accession>
<keyword evidence="1" id="KW-0732">Signal</keyword>
<feature type="chain" id="PRO_5046478161" evidence="1">
    <location>
        <begin position="24"/>
        <end position="776"/>
    </location>
</feature>
<feature type="signal peptide" evidence="1">
    <location>
        <begin position="1"/>
        <end position="23"/>
    </location>
</feature>
<name>A0ABW0C898_9FLAO</name>
<sequence>MKNALFIMACLWSLMSWSQNVTADSFAYTPQELIEDVLIDSDCISNVVVTNSVSGNFNGSDLSYGYFEANGSSFPFQSGIVMSTGRLQNTAGPNTSLSDDTAPIWIGDEEIESVLNESETFNSTILEFEFEAIADQISFRYIFASEEYQQGDPNTCRYSDLFGFLIRPVNETRYTNIAVVPNTRTPIKVTTVHSGIPGSCNPINEQYFGGWNGPTAPINFNGQTEVLTAIAADLEPNTTYHVKLVIADHINPRYDSAVYLEAGSFQLSSNLGPDLLIAQNTALCANETTELNAFQPGNNTYKWFRNGTELLTETNATYTVTQPGNYAVEVNIDGTCLSTGAITIEYAPDPIVTNTTLIACDLDLNGFTTYNLFDAETAITNGDTQLSADSFYNTFIGAEQTGNGLITNPSNYNNASILETVYARITNSNGCISVAEIILDIANNPVNLAPFTNCDTDFDGITNFVISELESYVISQPDVPNTASVSFFETQTDMENQTNEVSGTYENTNSPNSDTLFVQISDNGNCYAFTTLALQVFNAPELIPDESIFYCLNEFPNTILLNSGVQQNPSNFTYSWDLNGLDLNLNTNEIAINETGVYTVFVTNTNQCTSVRNIEVLPSNIPTIDEIVVVDASSNNTITVFVSGEGSYEYALDFGTFQNSPTFTNVSAGVHTITVNDINECGSVSQDVSVLGFPKFFTPNGDGINDVWKPLGVNTKTNKLQISIFDRYGKLIKQINASNSGWNGTYKGQQLGSDDYWYRAVLPNGKEYLGHFSLVR</sequence>
<dbReference type="Proteomes" id="UP001596162">
    <property type="component" value="Unassembled WGS sequence"/>
</dbReference>
<protein>
    <submittedName>
        <fullName evidence="2">Choice-of-anchor L domain-containing protein</fullName>
    </submittedName>
</protein>
<comment type="caution">
    <text evidence="2">The sequence shown here is derived from an EMBL/GenBank/DDBJ whole genome shotgun (WGS) entry which is preliminary data.</text>
</comment>
<reference evidence="3" key="1">
    <citation type="journal article" date="2019" name="Int. J. Syst. Evol. Microbiol.">
        <title>The Global Catalogue of Microorganisms (GCM) 10K type strain sequencing project: providing services to taxonomists for standard genome sequencing and annotation.</title>
        <authorList>
            <consortium name="The Broad Institute Genomics Platform"/>
            <consortium name="The Broad Institute Genome Sequencing Center for Infectious Disease"/>
            <person name="Wu L."/>
            <person name="Ma J."/>
        </authorList>
    </citation>
    <scope>NUCLEOTIDE SEQUENCE [LARGE SCALE GENOMIC DNA]</scope>
    <source>
        <strain evidence="3">JCM 17978</strain>
    </source>
</reference>
<dbReference type="InterPro" id="IPR026341">
    <property type="entry name" value="T9SS_type_B"/>
</dbReference>
<evidence type="ECO:0000256" key="1">
    <source>
        <dbReference type="SAM" id="SignalP"/>
    </source>
</evidence>
<keyword evidence="3" id="KW-1185">Reference proteome</keyword>
<evidence type="ECO:0000313" key="3">
    <source>
        <dbReference type="Proteomes" id="UP001596162"/>
    </source>
</evidence>
<evidence type="ECO:0000313" key="2">
    <source>
        <dbReference type="EMBL" id="MFC5196116.1"/>
    </source>
</evidence>
<dbReference type="InterPro" id="IPR049804">
    <property type="entry name" value="Choice_anch_L"/>
</dbReference>
<dbReference type="Pfam" id="PF13585">
    <property type="entry name" value="CHU_C"/>
    <property type="match status" value="1"/>
</dbReference>
<organism evidence="2 3">
    <name type="scientific">Bizionia hallyeonensis</name>
    <dbReference type="NCBI Taxonomy" id="1123757"/>
    <lineage>
        <taxon>Bacteria</taxon>
        <taxon>Pseudomonadati</taxon>
        <taxon>Bacteroidota</taxon>
        <taxon>Flavobacteriia</taxon>
        <taxon>Flavobacteriales</taxon>
        <taxon>Flavobacteriaceae</taxon>
        <taxon>Bizionia</taxon>
    </lineage>
</organism>